<reference evidence="3" key="2">
    <citation type="journal article" date="2017" name="J. Anim. Genet.">
        <title>Multiple reference genome sequences of hot pepper reveal the massive evolution of plant disease resistance genes by retroduplication.</title>
        <authorList>
            <person name="Kim S."/>
            <person name="Park J."/>
            <person name="Yeom S.-I."/>
            <person name="Kim Y.-M."/>
            <person name="Seo E."/>
            <person name="Kim K.-T."/>
            <person name="Kim M.-S."/>
            <person name="Lee J.M."/>
            <person name="Cheong K."/>
            <person name="Shin H.-S."/>
            <person name="Kim S.-B."/>
            <person name="Han K."/>
            <person name="Lee J."/>
            <person name="Park M."/>
            <person name="Lee H.-A."/>
            <person name="Lee H.-Y."/>
            <person name="Lee Y."/>
            <person name="Oh S."/>
            <person name="Lee J.H."/>
            <person name="Choi E."/>
            <person name="Choi E."/>
            <person name="Lee S.E."/>
            <person name="Jeon J."/>
            <person name="Kim H."/>
            <person name="Choi G."/>
            <person name="Song H."/>
            <person name="Lee J."/>
            <person name="Lee S.-C."/>
            <person name="Kwon J.-K."/>
            <person name="Lee H.-Y."/>
            <person name="Koo N."/>
            <person name="Hong Y."/>
            <person name="Kim R.W."/>
            <person name="Kang W.-H."/>
            <person name="Huh J.H."/>
            <person name="Kang B.-C."/>
            <person name="Yang T.-J."/>
            <person name="Lee Y.-H."/>
            <person name="Bennetzen J.L."/>
            <person name="Choi D."/>
        </authorList>
    </citation>
    <scope>NUCLEOTIDE SEQUENCE [LARGE SCALE GENOMIC DNA]</scope>
    <source>
        <strain evidence="3">cv. PBC81</strain>
    </source>
</reference>
<dbReference type="EMBL" id="MLFT02000012">
    <property type="protein sequence ID" value="PHT32274.1"/>
    <property type="molecule type" value="Genomic_DNA"/>
</dbReference>
<evidence type="ECO:0000256" key="1">
    <source>
        <dbReference type="SAM" id="MobiDB-lite"/>
    </source>
</evidence>
<keyword evidence="3" id="KW-1185">Reference proteome</keyword>
<feature type="compositionally biased region" description="Basic and acidic residues" evidence="1">
    <location>
        <begin position="83"/>
        <end position="94"/>
    </location>
</feature>
<dbReference type="Proteomes" id="UP000224567">
    <property type="component" value="Unassembled WGS sequence"/>
</dbReference>
<evidence type="ECO:0000313" key="3">
    <source>
        <dbReference type="Proteomes" id="UP000224567"/>
    </source>
</evidence>
<feature type="compositionally biased region" description="Polar residues" evidence="1">
    <location>
        <begin position="32"/>
        <end position="42"/>
    </location>
</feature>
<accession>A0A2G2VH18</accession>
<evidence type="ECO:0000313" key="2">
    <source>
        <dbReference type="EMBL" id="PHT32274.1"/>
    </source>
</evidence>
<feature type="compositionally biased region" description="Low complexity" evidence="1">
    <location>
        <begin position="43"/>
        <end position="54"/>
    </location>
</feature>
<sequence length="336" mass="35856">MARKRRANNESPSTILTRSGKAKLIANLALQLPNSNKPKTNTSHGGDSSSSMPSKIKANTGQRGKAKVGSISDSNKSPLAVAEKPKFKKTETPPKKLTKANVKTNTSDRGAASSSAVATRNSNRRGKEIIKSPLGVAQNPKFKKSKAPLKIMATHSGKKGKAKLESKLPFTDTSSDVAKKIANIEEPSSTKGNGKLESSSRKIQSLNSRKIMGNVKIKGKAKEDDTTSSKQPKLTISEERPNVHISGVLTRSKAKMGSDPTPTTDPEPPKSMKAKGTTSTLSSARRGNAKISSVPVSLIDPEPPKSKKTKRTTSSSGRAKRYGNGSCFSRPKVIFR</sequence>
<feature type="compositionally biased region" description="Polar residues" evidence="1">
    <location>
        <begin position="276"/>
        <end position="295"/>
    </location>
</feature>
<gene>
    <name evidence="2" type="ORF">CQW23_28611</name>
</gene>
<feature type="region of interest" description="Disordered" evidence="1">
    <location>
        <begin position="28"/>
        <end position="336"/>
    </location>
</feature>
<comment type="caution">
    <text evidence="2">The sequence shown here is derived from an EMBL/GenBank/DDBJ whole genome shotgun (WGS) entry which is preliminary data.</text>
</comment>
<name>A0A2G2VH18_CAPBA</name>
<dbReference type="OrthoDB" id="1322074at2759"/>
<protein>
    <submittedName>
        <fullName evidence="2">Uncharacterized protein</fullName>
    </submittedName>
</protein>
<proteinExistence type="predicted"/>
<dbReference type="AlphaFoldDB" id="A0A2G2VH18"/>
<feature type="compositionally biased region" description="Polar residues" evidence="1">
    <location>
        <begin position="101"/>
        <end position="121"/>
    </location>
</feature>
<organism evidence="2 3">
    <name type="scientific">Capsicum baccatum</name>
    <name type="common">Peruvian pepper</name>
    <dbReference type="NCBI Taxonomy" id="33114"/>
    <lineage>
        <taxon>Eukaryota</taxon>
        <taxon>Viridiplantae</taxon>
        <taxon>Streptophyta</taxon>
        <taxon>Embryophyta</taxon>
        <taxon>Tracheophyta</taxon>
        <taxon>Spermatophyta</taxon>
        <taxon>Magnoliopsida</taxon>
        <taxon>eudicotyledons</taxon>
        <taxon>Gunneridae</taxon>
        <taxon>Pentapetalae</taxon>
        <taxon>asterids</taxon>
        <taxon>lamiids</taxon>
        <taxon>Solanales</taxon>
        <taxon>Solanaceae</taxon>
        <taxon>Solanoideae</taxon>
        <taxon>Capsiceae</taxon>
        <taxon>Capsicum</taxon>
    </lineage>
</organism>
<feature type="region of interest" description="Disordered" evidence="1">
    <location>
        <begin position="1"/>
        <end position="20"/>
    </location>
</feature>
<reference evidence="2 3" key="1">
    <citation type="journal article" date="2017" name="Genome Biol.">
        <title>New reference genome sequences of hot pepper reveal the massive evolution of plant disease-resistance genes by retroduplication.</title>
        <authorList>
            <person name="Kim S."/>
            <person name="Park J."/>
            <person name="Yeom S.I."/>
            <person name="Kim Y.M."/>
            <person name="Seo E."/>
            <person name="Kim K.T."/>
            <person name="Kim M.S."/>
            <person name="Lee J.M."/>
            <person name="Cheong K."/>
            <person name="Shin H.S."/>
            <person name="Kim S.B."/>
            <person name="Han K."/>
            <person name="Lee J."/>
            <person name="Park M."/>
            <person name="Lee H.A."/>
            <person name="Lee H.Y."/>
            <person name="Lee Y."/>
            <person name="Oh S."/>
            <person name="Lee J.H."/>
            <person name="Choi E."/>
            <person name="Choi E."/>
            <person name="Lee S.E."/>
            <person name="Jeon J."/>
            <person name="Kim H."/>
            <person name="Choi G."/>
            <person name="Song H."/>
            <person name="Lee J."/>
            <person name="Lee S.C."/>
            <person name="Kwon J.K."/>
            <person name="Lee H.Y."/>
            <person name="Koo N."/>
            <person name="Hong Y."/>
            <person name="Kim R.W."/>
            <person name="Kang W.H."/>
            <person name="Huh J.H."/>
            <person name="Kang B.C."/>
            <person name="Yang T.J."/>
            <person name="Lee Y.H."/>
            <person name="Bennetzen J.L."/>
            <person name="Choi D."/>
        </authorList>
    </citation>
    <scope>NUCLEOTIDE SEQUENCE [LARGE SCALE GENOMIC DNA]</scope>
    <source>
        <strain evidence="3">cv. PBC81</strain>
    </source>
</reference>